<dbReference type="Pfam" id="PF07664">
    <property type="entry name" value="FeoB_C"/>
    <property type="match status" value="1"/>
</dbReference>
<dbReference type="PANTHER" id="PTHR43185:SF2">
    <property type="entry name" value="FERROUS IRON TRANSPORT PROTEIN B"/>
    <property type="match status" value="1"/>
</dbReference>
<feature type="transmembrane region" description="Helical" evidence="1">
    <location>
        <begin position="297"/>
        <end position="322"/>
    </location>
</feature>
<dbReference type="InterPro" id="IPR030389">
    <property type="entry name" value="G_FEOB_dom"/>
</dbReference>
<dbReference type="SUPFAM" id="SSF52540">
    <property type="entry name" value="P-loop containing nucleoside triphosphate hydrolases"/>
    <property type="match status" value="1"/>
</dbReference>
<keyword evidence="1" id="KW-1133">Transmembrane helix</keyword>
<protein>
    <recommendedName>
        <fullName evidence="2">FeoB-type G domain-containing protein</fullName>
    </recommendedName>
</protein>
<dbReference type="Pfam" id="PF07670">
    <property type="entry name" value="Gate"/>
    <property type="match status" value="1"/>
</dbReference>
<feature type="transmembrane region" description="Helical" evidence="1">
    <location>
        <begin position="539"/>
        <end position="560"/>
    </location>
</feature>
<keyword evidence="1" id="KW-0472">Membrane</keyword>
<comment type="caution">
    <text evidence="3">The sequence shown here is derived from an EMBL/GenBank/DDBJ whole genome shotgun (WGS) entry which is preliminary data.</text>
</comment>
<evidence type="ECO:0000256" key="1">
    <source>
        <dbReference type="SAM" id="Phobius"/>
    </source>
</evidence>
<dbReference type="Pfam" id="PF02421">
    <property type="entry name" value="FeoB_N"/>
    <property type="match status" value="1"/>
</dbReference>
<gene>
    <name evidence="3" type="ORF">GCM10009539_65170</name>
</gene>
<proteinExistence type="predicted"/>
<dbReference type="InterPro" id="IPR011642">
    <property type="entry name" value="Gate_dom"/>
</dbReference>
<feature type="transmembrane region" description="Helical" evidence="1">
    <location>
        <begin position="391"/>
        <end position="410"/>
    </location>
</feature>
<accession>A0ABN0V0C5</accession>
<dbReference type="InterPro" id="IPR027417">
    <property type="entry name" value="P-loop_NTPase"/>
</dbReference>
<dbReference type="InterPro" id="IPR011640">
    <property type="entry name" value="Fe2_transport_prot_B_C"/>
</dbReference>
<evidence type="ECO:0000259" key="2">
    <source>
        <dbReference type="PROSITE" id="PS51711"/>
    </source>
</evidence>
<feature type="transmembrane region" description="Helical" evidence="1">
    <location>
        <begin position="476"/>
        <end position="495"/>
    </location>
</feature>
<sequence length="637" mass="67434">MTSHDCDSCALSGLPVRSDVVVALAGNPNSGKSTLFNALTGLRQRVGNWSGTTVSRAEGTYRLDGTAYRVVDLPGVTSFWAAGGEERVARNFLLGAEADVTVVVVDAMRLERHLYLVLQLLRITRRVVVALNMVDEAERAGIVVDVRHLNRELGVPVVPVVARTARGVDALLAAVATTAREPRVAPEADVGEFSDDLVAATFADAERIAAAAVGTSGRAPLRTVDQWLDRALTHRVWGFATMGALFFGVFWLTIAGAAVPSDLLFAALVDHGHPLVRGVLESTGAPGWLVGLTADGVYLGTAWVIAVMLPPMAIFFPLFTLLEDFGYLPRVAFNLDRLFHGSGAHGKQALTMMMGYGCNAAGVTATRIIDSPRERLIAIVTNNFSVCNGRWPTLILMGTVFVGSVVPPVWAGVVGAAAVVAVAVLGVVVTLAVSWALSRTVLRGEVSVYSLELPPYRRPQLWRTVYVSLIDRTANVLRRAVVMAAPAGALIWIIGNVDVGGVSVAVHLVRGLDPFGMLLGLNGVVLLAYLVAVPANEIVVPAILMLTLAASGAGPAGVLIDASDSQAYAVLAQVGGWTVLTAVNLMLLSLLHNPCSTTILTIWKETRSARWTATATLLPLALGVLVTFTTATLARWL</sequence>
<dbReference type="InterPro" id="IPR006073">
    <property type="entry name" value="GTP-bd"/>
</dbReference>
<keyword evidence="4" id="KW-1185">Reference proteome</keyword>
<name>A0ABN0V0C5_9ACTN</name>
<dbReference type="PANTHER" id="PTHR43185">
    <property type="entry name" value="FERROUS IRON TRANSPORT PROTEIN B"/>
    <property type="match status" value="1"/>
</dbReference>
<dbReference type="PROSITE" id="PS51711">
    <property type="entry name" value="G_FEOB"/>
    <property type="match status" value="1"/>
</dbReference>
<dbReference type="Proteomes" id="UP001500967">
    <property type="component" value="Unassembled WGS sequence"/>
</dbReference>
<reference evidence="3 4" key="1">
    <citation type="journal article" date="2019" name="Int. J. Syst. Evol. Microbiol.">
        <title>The Global Catalogue of Microorganisms (GCM) 10K type strain sequencing project: providing services to taxonomists for standard genome sequencing and annotation.</title>
        <authorList>
            <consortium name="The Broad Institute Genomics Platform"/>
            <consortium name="The Broad Institute Genome Sequencing Center for Infectious Disease"/>
            <person name="Wu L."/>
            <person name="Ma J."/>
        </authorList>
    </citation>
    <scope>NUCLEOTIDE SEQUENCE [LARGE SCALE GENOMIC DNA]</scope>
    <source>
        <strain evidence="3 4">JCM 10425</strain>
    </source>
</reference>
<keyword evidence="1" id="KW-0812">Transmembrane</keyword>
<feature type="transmembrane region" description="Helical" evidence="1">
    <location>
        <begin position="236"/>
        <end position="259"/>
    </location>
</feature>
<organism evidence="3 4">
    <name type="scientific">Cryptosporangium japonicum</name>
    <dbReference type="NCBI Taxonomy" id="80872"/>
    <lineage>
        <taxon>Bacteria</taxon>
        <taxon>Bacillati</taxon>
        <taxon>Actinomycetota</taxon>
        <taxon>Actinomycetes</taxon>
        <taxon>Cryptosporangiales</taxon>
        <taxon>Cryptosporangiaceae</taxon>
        <taxon>Cryptosporangium</taxon>
    </lineage>
</organism>
<feature type="transmembrane region" description="Helical" evidence="1">
    <location>
        <begin position="611"/>
        <end position="634"/>
    </location>
</feature>
<evidence type="ECO:0000313" key="3">
    <source>
        <dbReference type="EMBL" id="GAA0269014.1"/>
    </source>
</evidence>
<feature type="domain" description="FeoB-type G" evidence="2">
    <location>
        <begin position="19"/>
        <end position="181"/>
    </location>
</feature>
<feature type="transmembrane region" description="Helical" evidence="1">
    <location>
        <begin position="416"/>
        <end position="437"/>
    </location>
</feature>
<evidence type="ECO:0000313" key="4">
    <source>
        <dbReference type="Proteomes" id="UP001500967"/>
    </source>
</evidence>
<dbReference type="Gene3D" id="3.40.50.300">
    <property type="entry name" value="P-loop containing nucleotide triphosphate hydrolases"/>
    <property type="match status" value="1"/>
</dbReference>
<dbReference type="CDD" id="cd01879">
    <property type="entry name" value="FeoB"/>
    <property type="match status" value="1"/>
</dbReference>
<dbReference type="RefSeq" id="WP_344652767.1">
    <property type="nucleotide sequence ID" value="NZ_BAAAGX010000028.1"/>
</dbReference>
<feature type="transmembrane region" description="Helical" evidence="1">
    <location>
        <begin position="515"/>
        <end position="532"/>
    </location>
</feature>
<dbReference type="InterPro" id="IPR050860">
    <property type="entry name" value="FeoB_GTPase"/>
</dbReference>
<feature type="transmembrane region" description="Helical" evidence="1">
    <location>
        <begin position="566"/>
        <end position="591"/>
    </location>
</feature>
<dbReference type="PRINTS" id="PR00326">
    <property type="entry name" value="GTP1OBG"/>
</dbReference>
<dbReference type="EMBL" id="BAAAGX010000028">
    <property type="protein sequence ID" value="GAA0269014.1"/>
    <property type="molecule type" value="Genomic_DNA"/>
</dbReference>